<evidence type="ECO:0008006" key="2">
    <source>
        <dbReference type="Google" id="ProtNLM"/>
    </source>
</evidence>
<dbReference type="GO" id="GO:0003676">
    <property type="term" value="F:nucleic acid binding"/>
    <property type="evidence" value="ECO:0007669"/>
    <property type="project" value="InterPro"/>
</dbReference>
<dbReference type="InterPro" id="IPR036397">
    <property type="entry name" value="RNaseH_sf"/>
</dbReference>
<name>A0A6C0LQL0_9ZZZZ</name>
<reference evidence="1" key="1">
    <citation type="journal article" date="2020" name="Nature">
        <title>Giant virus diversity and host interactions through global metagenomics.</title>
        <authorList>
            <person name="Schulz F."/>
            <person name="Roux S."/>
            <person name="Paez-Espino D."/>
            <person name="Jungbluth S."/>
            <person name="Walsh D.A."/>
            <person name="Denef V.J."/>
            <person name="McMahon K.D."/>
            <person name="Konstantinidis K.T."/>
            <person name="Eloe-Fadrosh E.A."/>
            <person name="Kyrpides N.C."/>
            <person name="Woyke T."/>
        </authorList>
    </citation>
    <scope>NUCLEOTIDE SEQUENCE</scope>
    <source>
        <strain evidence="1">GVMAG-S-1014582-52</strain>
    </source>
</reference>
<evidence type="ECO:0000313" key="1">
    <source>
        <dbReference type="EMBL" id="QHU33176.1"/>
    </source>
</evidence>
<accession>A0A6C0LQL0</accession>
<sequence>MIIISWDVGVIHLAYCVIKYELNMNTNQYTYEILDWDNINLLDDDRLELKCCGIQKAKHNICDKKATFHLNLNNKEFGFCKLHLNQSKKYWSLDKTMKLFSPIKTSDKCTYIGKNQVCDKNAKMQYQKETFCTSHYKLKLNSKIKELSPKPINNIIVKKYPTSQLQMNLINKLDELLEHFKLLEIEEIIIENQPSYKNPKMKSIACTLFDYFLIKGFADKLINIKLVRYMCPSNKLMVDKHNTLGVFKKNKDFTKKYKLTKELGIKYTKQLLINHPNQLEFLELFKKKDDLCDSFLQGLYYLTYIKKF</sequence>
<dbReference type="InterPro" id="IPR012337">
    <property type="entry name" value="RNaseH-like_sf"/>
</dbReference>
<protein>
    <recommendedName>
        <fullName evidence="2">Mitochondrial resolvase Ydc2 catalytic domain-containing protein</fullName>
    </recommendedName>
</protein>
<dbReference type="EMBL" id="MN740556">
    <property type="protein sequence ID" value="QHU33176.1"/>
    <property type="molecule type" value="Genomic_DNA"/>
</dbReference>
<dbReference type="SUPFAM" id="SSF53098">
    <property type="entry name" value="Ribonuclease H-like"/>
    <property type="match status" value="1"/>
</dbReference>
<organism evidence="1">
    <name type="scientific">viral metagenome</name>
    <dbReference type="NCBI Taxonomy" id="1070528"/>
    <lineage>
        <taxon>unclassified sequences</taxon>
        <taxon>metagenomes</taxon>
        <taxon>organismal metagenomes</taxon>
    </lineage>
</organism>
<dbReference type="AlphaFoldDB" id="A0A6C0LQL0"/>
<proteinExistence type="predicted"/>
<dbReference type="Gene3D" id="3.30.420.10">
    <property type="entry name" value="Ribonuclease H-like superfamily/Ribonuclease H"/>
    <property type="match status" value="1"/>
</dbReference>